<accession>A0A4Q0NV79</accession>
<keyword evidence="2" id="KW-1185">Reference proteome</keyword>
<dbReference type="AlphaFoldDB" id="A0A4Q0NV79"/>
<gene>
    <name evidence="1" type="ORF">DSM04_103317</name>
</gene>
<evidence type="ECO:0000313" key="1">
    <source>
        <dbReference type="EMBL" id="RXG15428.1"/>
    </source>
</evidence>
<dbReference type="EMBL" id="QOVI01000003">
    <property type="protein sequence ID" value="RXG15428.1"/>
    <property type="molecule type" value="Genomic_DNA"/>
</dbReference>
<comment type="caution">
    <text evidence="1">The sequence shown here is derived from an EMBL/GenBank/DDBJ whole genome shotgun (WGS) entry which is preliminary data.</text>
</comment>
<reference evidence="1 2" key="1">
    <citation type="submission" date="2018-07" db="EMBL/GenBank/DDBJ databases">
        <title>Leeuwenhoekiella genomics.</title>
        <authorList>
            <person name="Tahon G."/>
            <person name="Willems A."/>
        </authorList>
    </citation>
    <scope>NUCLEOTIDE SEQUENCE [LARGE SCALE GENOMIC DNA]</scope>
    <source>
        <strain evidence="1 2">R-50232</strain>
    </source>
</reference>
<dbReference type="Proteomes" id="UP000289821">
    <property type="component" value="Unassembled WGS sequence"/>
</dbReference>
<protein>
    <submittedName>
        <fullName evidence="1">Uncharacterized protein</fullName>
    </submittedName>
</protein>
<name>A0A4Q0NV79_9FLAO</name>
<proteinExistence type="predicted"/>
<evidence type="ECO:0000313" key="2">
    <source>
        <dbReference type="Proteomes" id="UP000289821"/>
    </source>
</evidence>
<organism evidence="1 2">
    <name type="scientific">Leeuwenhoekiella aestuarii</name>
    <dbReference type="NCBI Taxonomy" id="2249426"/>
    <lineage>
        <taxon>Bacteria</taxon>
        <taxon>Pseudomonadati</taxon>
        <taxon>Bacteroidota</taxon>
        <taxon>Flavobacteriia</taxon>
        <taxon>Flavobacteriales</taxon>
        <taxon>Flavobacteriaceae</taxon>
        <taxon>Leeuwenhoekiella</taxon>
    </lineage>
</organism>
<sequence>MFSDFFYFNKSTKILTIVLVILLKRMSTFAKLNTLKWLIS</sequence>